<reference evidence="2" key="1">
    <citation type="submission" date="2020-09" db="EMBL/GenBank/DDBJ databases">
        <title>Comparative genome analyses of four rice-infecting Rhizoctonia solani isolates reveal extensive enrichment of homogalacturonan modification genes.</title>
        <authorList>
            <person name="Lee D.-Y."/>
            <person name="Jeon J."/>
            <person name="Kim K.-T."/>
            <person name="Cheong K."/>
            <person name="Song H."/>
            <person name="Choi G."/>
            <person name="Ko J."/>
            <person name="Opiyo S.O."/>
            <person name="Zuo S."/>
            <person name="Madhav S."/>
            <person name="Lee Y.-H."/>
            <person name="Wang G.-L."/>
        </authorList>
    </citation>
    <scope>NUCLEOTIDE SEQUENCE</scope>
    <source>
        <strain evidence="2">AG1-IA YN-7</strain>
    </source>
</reference>
<feature type="compositionally biased region" description="Basic and acidic residues" evidence="1">
    <location>
        <begin position="125"/>
        <end position="138"/>
    </location>
</feature>
<accession>A0A8H7HDH8</accession>
<sequence>MLQRRKANIQCSQNFSLRGGAAPQVLEEESHADKRSNNPVALSSQFTPHDKIPPNYTHSQLHCASKSPDKLAGNLDALTLEVPQLDDNVVLEDPPNNEEDPTDNWNLPSLADPENNQNPNLPPPKEPKVDEDSSRKGEPTNQGQISLKKAKGMVEELQEFIELSFYGYGKRHVCSLGNVVLTQLWFMAGTLNLMVEMEMKLIVVSTMAAFVFC</sequence>
<dbReference type="EMBL" id="JACYCC010000034">
    <property type="protein sequence ID" value="KAF8683204.1"/>
    <property type="molecule type" value="Genomic_DNA"/>
</dbReference>
<dbReference type="AlphaFoldDB" id="A0A8H7HDH8"/>
<evidence type="ECO:0000313" key="3">
    <source>
        <dbReference type="Proteomes" id="UP000650582"/>
    </source>
</evidence>
<feature type="region of interest" description="Disordered" evidence="1">
    <location>
        <begin position="85"/>
        <end position="144"/>
    </location>
</feature>
<comment type="caution">
    <text evidence="2">The sequence shown here is derived from an EMBL/GenBank/DDBJ whole genome shotgun (WGS) entry which is preliminary data.</text>
</comment>
<evidence type="ECO:0000256" key="1">
    <source>
        <dbReference type="SAM" id="MobiDB-lite"/>
    </source>
</evidence>
<proteinExistence type="predicted"/>
<name>A0A8H7HDH8_9AGAM</name>
<evidence type="ECO:0000313" key="2">
    <source>
        <dbReference type="EMBL" id="KAF8683204.1"/>
    </source>
</evidence>
<dbReference type="Proteomes" id="UP000650582">
    <property type="component" value="Unassembled WGS sequence"/>
</dbReference>
<protein>
    <submittedName>
        <fullName evidence="2">Uncharacterized protein</fullName>
    </submittedName>
</protein>
<gene>
    <name evidence="2" type="ORF">RHS04_01718</name>
</gene>
<feature type="region of interest" description="Disordered" evidence="1">
    <location>
        <begin position="14"/>
        <end position="68"/>
    </location>
</feature>
<organism evidence="2 3">
    <name type="scientific">Rhizoctonia solani</name>
    <dbReference type="NCBI Taxonomy" id="456999"/>
    <lineage>
        <taxon>Eukaryota</taxon>
        <taxon>Fungi</taxon>
        <taxon>Dikarya</taxon>
        <taxon>Basidiomycota</taxon>
        <taxon>Agaricomycotina</taxon>
        <taxon>Agaricomycetes</taxon>
        <taxon>Cantharellales</taxon>
        <taxon>Ceratobasidiaceae</taxon>
        <taxon>Rhizoctonia</taxon>
    </lineage>
</organism>
<feature type="compositionally biased region" description="Polar residues" evidence="1">
    <location>
        <begin position="37"/>
        <end position="47"/>
    </location>
</feature>